<evidence type="ECO:0000256" key="1">
    <source>
        <dbReference type="ARBA" id="ARBA00005565"/>
    </source>
</evidence>
<dbReference type="GO" id="GO:0016757">
    <property type="term" value="F:glycosyltransferase activity"/>
    <property type="evidence" value="ECO:0007669"/>
    <property type="project" value="UniProtKB-KW"/>
</dbReference>
<keyword evidence="8" id="KW-1185">Reference proteome</keyword>
<comment type="catalytic activity">
    <reaction evidence="4">
        <text>UMP + diphosphate = 5-phospho-alpha-D-ribose 1-diphosphate + uracil</text>
        <dbReference type="Rhea" id="RHEA:13017"/>
        <dbReference type="ChEBI" id="CHEBI:17568"/>
        <dbReference type="ChEBI" id="CHEBI:33019"/>
        <dbReference type="ChEBI" id="CHEBI:57865"/>
        <dbReference type="ChEBI" id="CHEBI:58017"/>
        <dbReference type="EC" id="2.4.2.9"/>
    </reaction>
</comment>
<reference evidence="7 8" key="1">
    <citation type="journal article" date="2019" name="Int. J. Syst. Evol. Microbiol.">
        <title>The Global Catalogue of Microorganisms (GCM) 10K type strain sequencing project: providing services to taxonomists for standard genome sequencing and annotation.</title>
        <authorList>
            <consortium name="The Broad Institute Genomics Platform"/>
            <consortium name="The Broad Institute Genome Sequencing Center for Infectious Disease"/>
            <person name="Wu L."/>
            <person name="Ma J."/>
        </authorList>
    </citation>
    <scope>NUCLEOTIDE SEQUENCE [LARGE SCALE GENOMIC DNA]</scope>
    <source>
        <strain evidence="7 8">JCM 3325</strain>
    </source>
</reference>
<dbReference type="EC" id="2.4.2.9" evidence="4"/>
<dbReference type="PANTHER" id="PTHR11608:SF0">
    <property type="entry name" value="BIFUNCTIONAL PROTEIN PYRR"/>
    <property type="match status" value="1"/>
</dbReference>
<dbReference type="Pfam" id="PF00156">
    <property type="entry name" value="Pribosyltran"/>
    <property type="match status" value="1"/>
</dbReference>
<protein>
    <recommendedName>
        <fullName evidence="4">Bifunctional protein PyrR</fullName>
    </recommendedName>
    <domain>
        <recommendedName>
            <fullName evidence="4">Pyrimidine operon regulatory protein</fullName>
        </recommendedName>
    </domain>
    <domain>
        <recommendedName>
            <fullName evidence="4">Uracil phosphoribosyltransferase</fullName>
            <shortName evidence="4">UPRTase</shortName>
            <ecNumber evidence="4">2.4.2.9</ecNumber>
        </recommendedName>
    </domain>
</protein>
<keyword evidence="2 4" id="KW-0805">Transcription regulation</keyword>
<keyword evidence="3 4" id="KW-0804">Transcription</keyword>
<dbReference type="EMBL" id="BAAARW010000005">
    <property type="protein sequence ID" value="GAA2407054.1"/>
    <property type="molecule type" value="Genomic_DNA"/>
</dbReference>
<dbReference type="NCBIfam" id="NF003547">
    <property type="entry name" value="PRK05205.1-3"/>
    <property type="match status" value="1"/>
</dbReference>
<sequence>MNAASNVPSTPDRPAQARVADGDARRGDPARDPADAGAAAQAAAQKAVLERPDIRRALTRIAHEILERTKGGDDVVLLGIQTRGVTLAHRLAAQLEQVEGRRVPCGSLDATMYRDDLRLKPARALGRTELPPEGVEDRIVVLVDDVLFSGRTVRAALDALNDLGRPRAVQLAVLVDRGHREVPIRADYVGKNLPTSMRETVKVLLDENDAREAVMLGPAGEERE</sequence>
<dbReference type="Gene3D" id="3.40.50.2020">
    <property type="match status" value="1"/>
</dbReference>
<gene>
    <name evidence="4 7" type="primary">pyrR</name>
    <name evidence="7" type="ORF">GCM10010191_14090</name>
</gene>
<comment type="similarity">
    <text evidence="1 4">Belongs to the purine/pyrimidine phosphoribosyltransferase family. PyrR subfamily.</text>
</comment>
<evidence type="ECO:0000256" key="4">
    <source>
        <dbReference type="HAMAP-Rule" id="MF_01219"/>
    </source>
</evidence>
<organism evidence="7 8">
    <name type="scientific">Actinomadura vinacea</name>
    <dbReference type="NCBI Taxonomy" id="115336"/>
    <lineage>
        <taxon>Bacteria</taxon>
        <taxon>Bacillati</taxon>
        <taxon>Actinomycetota</taxon>
        <taxon>Actinomycetes</taxon>
        <taxon>Streptosporangiales</taxon>
        <taxon>Thermomonosporaceae</taxon>
        <taxon>Actinomadura</taxon>
    </lineage>
</organism>
<name>A0ABN3IK47_9ACTN</name>
<proteinExistence type="inferred from homology"/>
<keyword evidence="4 7" id="KW-0328">Glycosyltransferase</keyword>
<evidence type="ECO:0000259" key="6">
    <source>
        <dbReference type="Pfam" id="PF00156"/>
    </source>
</evidence>
<keyword evidence="4" id="KW-0808">Transferase</keyword>
<feature type="region of interest" description="Disordered" evidence="5">
    <location>
        <begin position="1"/>
        <end position="42"/>
    </location>
</feature>
<feature type="short sequence motif" description="PRPP-binding" evidence="4">
    <location>
        <begin position="140"/>
        <end position="152"/>
    </location>
</feature>
<dbReference type="SUPFAM" id="SSF53271">
    <property type="entry name" value="PRTase-like"/>
    <property type="match status" value="1"/>
</dbReference>
<dbReference type="PANTHER" id="PTHR11608">
    <property type="entry name" value="BIFUNCTIONAL PROTEIN PYRR"/>
    <property type="match status" value="1"/>
</dbReference>
<accession>A0ABN3IK47</accession>
<dbReference type="NCBIfam" id="NF003549">
    <property type="entry name" value="PRK05205.1-5"/>
    <property type="match status" value="1"/>
</dbReference>
<dbReference type="InterPro" id="IPR023050">
    <property type="entry name" value="PyrR"/>
</dbReference>
<comment type="function">
    <text evidence="4">Also displays a weak uracil phosphoribosyltransferase activity which is not physiologically significant.</text>
</comment>
<dbReference type="CDD" id="cd06223">
    <property type="entry name" value="PRTases_typeI"/>
    <property type="match status" value="1"/>
</dbReference>
<dbReference type="HAMAP" id="MF_01219">
    <property type="entry name" value="PyrR"/>
    <property type="match status" value="1"/>
</dbReference>
<comment type="function">
    <text evidence="4">Regulates the transcription of the pyrimidine nucleotide (pyr) operon in response to exogenous pyrimidines.</text>
</comment>
<feature type="compositionally biased region" description="Basic and acidic residues" evidence="5">
    <location>
        <begin position="20"/>
        <end position="34"/>
    </location>
</feature>
<dbReference type="Proteomes" id="UP001501231">
    <property type="component" value="Unassembled WGS sequence"/>
</dbReference>
<comment type="caution">
    <text evidence="7">The sequence shown here is derived from an EMBL/GenBank/DDBJ whole genome shotgun (WGS) entry which is preliminary data.</text>
</comment>
<dbReference type="InterPro" id="IPR029057">
    <property type="entry name" value="PRTase-like"/>
</dbReference>
<evidence type="ECO:0000256" key="3">
    <source>
        <dbReference type="ARBA" id="ARBA00023163"/>
    </source>
</evidence>
<dbReference type="InterPro" id="IPR000836">
    <property type="entry name" value="PRTase_dom"/>
</dbReference>
<evidence type="ECO:0000313" key="8">
    <source>
        <dbReference type="Proteomes" id="UP001501231"/>
    </source>
</evidence>
<feature type="domain" description="Phosphoribosyltransferase" evidence="6">
    <location>
        <begin position="45"/>
        <end position="194"/>
    </location>
</feature>
<evidence type="ECO:0000256" key="5">
    <source>
        <dbReference type="SAM" id="MobiDB-lite"/>
    </source>
</evidence>
<dbReference type="InterPro" id="IPR050137">
    <property type="entry name" value="PyrR_bifunctional"/>
</dbReference>
<evidence type="ECO:0000313" key="7">
    <source>
        <dbReference type="EMBL" id="GAA2407054.1"/>
    </source>
</evidence>
<evidence type="ECO:0000256" key="2">
    <source>
        <dbReference type="ARBA" id="ARBA00023015"/>
    </source>
</evidence>